<organism evidence="1 2">
    <name type="scientific">Candidatus Amesbacteria bacterium GW2011_GWC1_47_15</name>
    <dbReference type="NCBI Taxonomy" id="1618364"/>
    <lineage>
        <taxon>Bacteria</taxon>
        <taxon>Candidatus Amesiibacteriota</taxon>
    </lineage>
</organism>
<dbReference type="EMBL" id="LCNU01000015">
    <property type="protein sequence ID" value="KKU63969.1"/>
    <property type="molecule type" value="Genomic_DNA"/>
</dbReference>
<dbReference type="AlphaFoldDB" id="A0A0G1S397"/>
<protein>
    <submittedName>
        <fullName evidence="1">Uncharacterized protein</fullName>
    </submittedName>
</protein>
<dbReference type="Proteomes" id="UP000034502">
    <property type="component" value="Unassembled WGS sequence"/>
</dbReference>
<evidence type="ECO:0000313" key="2">
    <source>
        <dbReference type="Proteomes" id="UP000034502"/>
    </source>
</evidence>
<proteinExistence type="predicted"/>
<sequence length="77" mass="8590">MTSQSISLISKEQRGTCLKEFSVAYRKMYHGDSPFTPGQLLFRNDAQLKKLLCLSEEELNKINKAVAVALSRIGKTG</sequence>
<gene>
    <name evidence="1" type="ORF">UX86_C0015G0059</name>
</gene>
<evidence type="ECO:0000313" key="1">
    <source>
        <dbReference type="EMBL" id="KKU63969.1"/>
    </source>
</evidence>
<comment type="caution">
    <text evidence="1">The sequence shown here is derived from an EMBL/GenBank/DDBJ whole genome shotgun (WGS) entry which is preliminary data.</text>
</comment>
<dbReference type="STRING" id="1618364.UX86_C0015G0059"/>
<accession>A0A0G1S397</accession>
<name>A0A0G1S397_9BACT</name>
<reference evidence="1 2" key="1">
    <citation type="journal article" date="2015" name="Nature">
        <title>rRNA introns, odd ribosomes, and small enigmatic genomes across a large radiation of phyla.</title>
        <authorList>
            <person name="Brown C.T."/>
            <person name="Hug L.A."/>
            <person name="Thomas B.C."/>
            <person name="Sharon I."/>
            <person name="Castelle C.J."/>
            <person name="Singh A."/>
            <person name="Wilkins M.J."/>
            <person name="Williams K.H."/>
            <person name="Banfield J.F."/>
        </authorList>
    </citation>
    <scope>NUCLEOTIDE SEQUENCE [LARGE SCALE GENOMIC DNA]</scope>
</reference>